<dbReference type="PANTHER" id="PTHR11552">
    <property type="entry name" value="GLUCOSE-METHANOL-CHOLINE GMC OXIDOREDUCTASE"/>
    <property type="match status" value="1"/>
</dbReference>
<organism evidence="3 4">
    <name type="scientific">Rhynchophorus ferrugineus</name>
    <name type="common">Red palm weevil</name>
    <name type="synonym">Curculio ferrugineus</name>
    <dbReference type="NCBI Taxonomy" id="354439"/>
    <lineage>
        <taxon>Eukaryota</taxon>
        <taxon>Metazoa</taxon>
        <taxon>Ecdysozoa</taxon>
        <taxon>Arthropoda</taxon>
        <taxon>Hexapoda</taxon>
        <taxon>Insecta</taxon>
        <taxon>Pterygota</taxon>
        <taxon>Neoptera</taxon>
        <taxon>Endopterygota</taxon>
        <taxon>Coleoptera</taxon>
        <taxon>Polyphaga</taxon>
        <taxon>Cucujiformia</taxon>
        <taxon>Curculionidae</taxon>
        <taxon>Dryophthorinae</taxon>
        <taxon>Rhynchophorus</taxon>
    </lineage>
</organism>
<dbReference type="InterPro" id="IPR036188">
    <property type="entry name" value="FAD/NAD-bd_sf"/>
</dbReference>
<feature type="non-terminal residue" evidence="3">
    <location>
        <position position="1"/>
    </location>
</feature>
<dbReference type="Gene3D" id="3.50.50.60">
    <property type="entry name" value="FAD/NAD(P)-binding domain"/>
    <property type="match status" value="1"/>
</dbReference>
<sequence length="271" mass="30423">IQDKGYRNKGGYMTVSDIPYRTEAARVFVEAAQQAGHPYVDYNGKTQLGVSYIQGNVRNGKRCGVEKAYLRPIRNRKNLKVLLNSRVVRVLIDPDTKEARGVVFVRQRKYYKILAKKEVILSAGAFNSPQLLMLSGIGPEDHLRELGIPVVQNLPVGQKMYDHITFVGLNFISREPLETVKDDVMYNISTSFDFLLNGNGPFTTLGGVEAISYIQTNNSKESQPYPDMELLFIGASIASDKGASNRQSLSVSKELYDAIWKPLEKENVWQV</sequence>
<protein>
    <recommendedName>
        <fullName evidence="2">Glucose-methanol-choline oxidoreductase N-terminal domain-containing protein</fullName>
    </recommendedName>
</protein>
<dbReference type="OrthoDB" id="269227at2759"/>
<keyword evidence="4" id="KW-1185">Reference proteome</keyword>
<dbReference type="InterPro" id="IPR000172">
    <property type="entry name" value="GMC_OxRdtase_N"/>
</dbReference>
<dbReference type="PANTHER" id="PTHR11552:SF208">
    <property type="entry name" value="RE36204P-RELATED"/>
    <property type="match status" value="1"/>
</dbReference>
<dbReference type="InterPro" id="IPR012132">
    <property type="entry name" value="GMC_OxRdtase"/>
</dbReference>
<dbReference type="PROSITE" id="PS00624">
    <property type="entry name" value="GMC_OXRED_2"/>
    <property type="match status" value="1"/>
</dbReference>
<dbReference type="Proteomes" id="UP000625711">
    <property type="component" value="Unassembled WGS sequence"/>
</dbReference>
<reference evidence="3" key="1">
    <citation type="submission" date="2020-08" db="EMBL/GenBank/DDBJ databases">
        <title>Genome sequencing and assembly of the red palm weevil Rhynchophorus ferrugineus.</title>
        <authorList>
            <person name="Dias G.B."/>
            <person name="Bergman C.M."/>
            <person name="Manee M."/>
        </authorList>
    </citation>
    <scope>NUCLEOTIDE SEQUENCE</scope>
    <source>
        <strain evidence="3">AA-2017</strain>
        <tissue evidence="3">Whole larva</tissue>
    </source>
</reference>
<dbReference type="Pfam" id="PF00732">
    <property type="entry name" value="GMC_oxred_N"/>
    <property type="match status" value="1"/>
</dbReference>
<accession>A0A834HJL5</accession>
<proteinExistence type="inferred from homology"/>
<evidence type="ECO:0000313" key="3">
    <source>
        <dbReference type="EMBL" id="KAF7263417.1"/>
    </source>
</evidence>
<feature type="domain" description="Glucose-methanol-choline oxidoreductase N-terminal" evidence="2">
    <location>
        <begin position="124"/>
        <end position="138"/>
    </location>
</feature>
<dbReference type="GO" id="GO:0050660">
    <property type="term" value="F:flavin adenine dinucleotide binding"/>
    <property type="evidence" value="ECO:0007669"/>
    <property type="project" value="InterPro"/>
</dbReference>
<comment type="similarity">
    <text evidence="1">Belongs to the GMC oxidoreductase family.</text>
</comment>
<gene>
    <name evidence="3" type="ORF">GWI33_002374</name>
</gene>
<dbReference type="EMBL" id="JAACXV010021612">
    <property type="protein sequence ID" value="KAF7263417.1"/>
    <property type="molecule type" value="Genomic_DNA"/>
</dbReference>
<comment type="caution">
    <text evidence="3">The sequence shown here is derived from an EMBL/GenBank/DDBJ whole genome shotgun (WGS) entry which is preliminary data.</text>
</comment>
<dbReference type="GO" id="GO:0016614">
    <property type="term" value="F:oxidoreductase activity, acting on CH-OH group of donors"/>
    <property type="evidence" value="ECO:0007669"/>
    <property type="project" value="InterPro"/>
</dbReference>
<dbReference type="AlphaFoldDB" id="A0A834HJL5"/>
<evidence type="ECO:0000259" key="2">
    <source>
        <dbReference type="PROSITE" id="PS00624"/>
    </source>
</evidence>
<dbReference type="SUPFAM" id="SSF51905">
    <property type="entry name" value="FAD/NAD(P)-binding domain"/>
    <property type="match status" value="1"/>
</dbReference>
<evidence type="ECO:0000256" key="1">
    <source>
        <dbReference type="ARBA" id="ARBA00010790"/>
    </source>
</evidence>
<name>A0A834HJL5_RHYFE</name>
<evidence type="ECO:0000313" key="4">
    <source>
        <dbReference type="Proteomes" id="UP000625711"/>
    </source>
</evidence>